<name>A0A0X3PBL7_SCHSO</name>
<accession>A0A0X3PBL7</accession>
<dbReference type="AlphaFoldDB" id="A0A0X3PBL7"/>
<organism evidence="1">
    <name type="scientific">Schistocephalus solidus</name>
    <name type="common">Tapeworm</name>
    <dbReference type="NCBI Taxonomy" id="70667"/>
    <lineage>
        <taxon>Eukaryota</taxon>
        <taxon>Metazoa</taxon>
        <taxon>Spiralia</taxon>
        <taxon>Lophotrochozoa</taxon>
        <taxon>Platyhelminthes</taxon>
        <taxon>Cestoda</taxon>
        <taxon>Eucestoda</taxon>
        <taxon>Diphyllobothriidea</taxon>
        <taxon>Diphyllobothriidae</taxon>
        <taxon>Schistocephalus</taxon>
    </lineage>
</organism>
<sequence>MDTTVCKKQKRMRVACQWQIRQRGTGSCGVEVRSFTMSVQLVFRSINRTIMTANVASSEEKYIATALLVKNSIASFLGFSFIAKEVPLTGPKSFSFVLLLPLESYFVSSGESFSFELSEPLK</sequence>
<reference evidence="1" key="1">
    <citation type="submission" date="2016-01" db="EMBL/GenBank/DDBJ databases">
        <title>Reference transcriptome for the parasite Schistocephalus solidus: insights into the molecular evolution of parasitism.</title>
        <authorList>
            <person name="Hebert F.O."/>
            <person name="Grambauer S."/>
            <person name="Barber I."/>
            <person name="Landry C.R."/>
            <person name="Aubin-Horth N."/>
        </authorList>
    </citation>
    <scope>NUCLEOTIDE SEQUENCE</scope>
</reference>
<gene>
    <name evidence="1" type="ORF">TR117258</name>
</gene>
<dbReference type="EMBL" id="GEEE01013900">
    <property type="protein sequence ID" value="JAP49325.1"/>
    <property type="molecule type" value="Transcribed_RNA"/>
</dbReference>
<feature type="non-terminal residue" evidence="1">
    <location>
        <position position="122"/>
    </location>
</feature>
<proteinExistence type="predicted"/>
<evidence type="ECO:0000313" key="1">
    <source>
        <dbReference type="EMBL" id="JAP49325.1"/>
    </source>
</evidence>
<protein>
    <submittedName>
        <fullName evidence="1">Uncharacterized protein</fullName>
    </submittedName>
</protein>